<feature type="domain" description="Sulfotransferase" evidence="14">
    <location>
        <begin position="799"/>
        <end position="1085"/>
    </location>
</feature>
<keyword evidence="3 12" id="KW-0853">WD repeat</keyword>
<keyword evidence="8" id="KW-0966">Cell projection</keyword>
<gene>
    <name evidence="15" type="ORF">OKIOD_LOCUS16655</name>
</gene>
<evidence type="ECO:0000256" key="10">
    <source>
        <dbReference type="ARBA" id="ARBA00040002"/>
    </source>
</evidence>
<keyword evidence="2" id="KW-0963">Cytoplasm</keyword>
<accession>A0ABN7TCC2</accession>
<feature type="compositionally biased region" description="Polar residues" evidence="13">
    <location>
        <begin position="23"/>
        <end position="35"/>
    </location>
</feature>
<evidence type="ECO:0000256" key="9">
    <source>
        <dbReference type="ARBA" id="ARBA00024190"/>
    </source>
</evidence>
<dbReference type="Gene3D" id="2.130.10.10">
    <property type="entry name" value="YVTN repeat-like/Quinoprotein amine dehydrogenase"/>
    <property type="match status" value="2"/>
</dbReference>
<dbReference type="EMBL" id="OU015567">
    <property type="protein sequence ID" value="CAG5113800.1"/>
    <property type="molecule type" value="Genomic_DNA"/>
</dbReference>
<evidence type="ECO:0000256" key="13">
    <source>
        <dbReference type="SAM" id="MobiDB-lite"/>
    </source>
</evidence>
<dbReference type="InterPro" id="IPR027417">
    <property type="entry name" value="P-loop_NTPase"/>
</dbReference>
<keyword evidence="5" id="KW-0282">Flagellum</keyword>
<dbReference type="Gene3D" id="3.40.50.300">
    <property type="entry name" value="P-loop containing nucleotide triphosphate hydrolases"/>
    <property type="match status" value="1"/>
</dbReference>
<evidence type="ECO:0000256" key="1">
    <source>
        <dbReference type="ARBA" id="ARBA00004611"/>
    </source>
</evidence>
<dbReference type="Proteomes" id="UP001158576">
    <property type="component" value="Chromosome 2"/>
</dbReference>
<evidence type="ECO:0000256" key="6">
    <source>
        <dbReference type="ARBA" id="ARBA00023069"/>
    </source>
</evidence>
<dbReference type="PROSITE" id="PS50294">
    <property type="entry name" value="WD_REPEATS_REGION"/>
    <property type="match status" value="1"/>
</dbReference>
<dbReference type="InterPro" id="IPR050687">
    <property type="entry name" value="Dynein_IC"/>
</dbReference>
<dbReference type="Pfam" id="PF00685">
    <property type="entry name" value="Sulfotransfer_1"/>
    <property type="match status" value="1"/>
</dbReference>
<feature type="region of interest" description="Disordered" evidence="13">
    <location>
        <begin position="1"/>
        <end position="35"/>
    </location>
</feature>
<reference evidence="15 16" key="1">
    <citation type="submission" date="2021-04" db="EMBL/GenBank/DDBJ databases">
        <authorList>
            <person name="Bliznina A."/>
        </authorList>
    </citation>
    <scope>NUCLEOTIDE SEQUENCE [LARGE SCALE GENOMIC DNA]</scope>
</reference>
<evidence type="ECO:0000256" key="8">
    <source>
        <dbReference type="ARBA" id="ARBA00023273"/>
    </source>
</evidence>
<dbReference type="SMART" id="SM00320">
    <property type="entry name" value="WD40"/>
    <property type="match status" value="5"/>
</dbReference>
<protein>
    <recommendedName>
        <fullName evidence="10">Dynein axonemal intermediate chain 4</fullName>
    </recommendedName>
    <alternativeName>
        <fullName evidence="11">WD repeat-containing protein 78</fullName>
    </alternativeName>
</protein>
<evidence type="ECO:0000256" key="11">
    <source>
        <dbReference type="ARBA" id="ARBA00041557"/>
    </source>
</evidence>
<keyword evidence="7" id="KW-0206">Cytoskeleton</keyword>
<dbReference type="InterPro" id="IPR001680">
    <property type="entry name" value="WD40_rpt"/>
</dbReference>
<feature type="region of interest" description="Disordered" evidence="13">
    <location>
        <begin position="313"/>
        <end position="342"/>
    </location>
</feature>
<dbReference type="InterPro" id="IPR000863">
    <property type="entry name" value="Sulfotransferase_dom"/>
</dbReference>
<evidence type="ECO:0000256" key="4">
    <source>
        <dbReference type="ARBA" id="ARBA00022737"/>
    </source>
</evidence>
<keyword evidence="16" id="KW-1185">Reference proteome</keyword>
<feature type="compositionally biased region" description="Low complexity" evidence="13">
    <location>
        <begin position="322"/>
        <end position="342"/>
    </location>
</feature>
<dbReference type="PANTHER" id="PTHR12442">
    <property type="entry name" value="DYNEIN INTERMEDIATE CHAIN"/>
    <property type="match status" value="1"/>
</dbReference>
<evidence type="ECO:0000256" key="3">
    <source>
        <dbReference type="ARBA" id="ARBA00022574"/>
    </source>
</evidence>
<keyword evidence="6" id="KW-0969">Cilium</keyword>
<dbReference type="PANTHER" id="PTHR12442:SF12">
    <property type="entry name" value="DYNEIN AXONEMAL INTERMEDIATE CHAIN 4"/>
    <property type="match status" value="1"/>
</dbReference>
<sequence length="1094" mass="123576">MVTKNLRNAKFEEKKKSTRRRSIMSSDYSGNVPTNLSESYSGQSLDLECKRSNANIKPIIDHGKNLTPKDLYTGKAHTKHGAVKLTDLDHAKDNDFKSMTSVFNGPNSRISANSIGGGSSIFGRSLLDSSMRRMSVTNKSLMSLGSPSTLISNASLLSSFHSDNLTPTNSQHSNLSSLQSSTISLLNKKETPKLSEEELKKNIEYNLTETDTEIIFKVIGTAVEENENLEQVKEQNDRYDKILKEAGPGNEKYVARAMLTFNNALKHKEAETDKIDRIDTANQVSNSAIWDAFNSQTEEDDFFKEEEPELVPQAQVPADQATSNTSSTTSESSGSFNLSSTGNLVQRRPKIVDKHDIKIRHDAILNSPNLFSKLLLMERVISQNIHQSQLSRYRSLVPLDQNGNRTYDESDMTDFDHGLIRLWSFKDAQLKGFNVNSIAFNRVNPDIVAVGYGHSQRAKGASKSPGLVCVWSMRNLQYPERIFHLQDSVTAVDFSSASPNLLAVGLANGTILIYNITRNKDEPIVDSVDSESKHLGVVWSLKWTERERGTEEKKEVLISTSSDGTVVQWTIRKGFESIILIKVKRTSSNKKLKKDRKTENAVISQLSPATSFNFHPTDGNTYLVGTEEGLIHRCSCSYNEQTLDSYTGHRGQVYGVQWHPTIPNIFISCSEDWSIRLWHQRRYDEPITSIQCSQKPIRAVQWSPYSPNIAASISADAIDIWDLSISTLDPIFSLPVASGLFLTCIAFSPTSNSILVGDSEGSVAIYQLKGFKNAPEQDLIDFIQSVVGNKIIVSSNYRTLLLTDYRTGSTLSGEVFNRHEDAFYMFEPDHVVLWNSTTQVDWLMDYFRCNFASLSESKIENTLVDWSSHRDFVFAFKSARLCKPPFCWADFSNDPVKCTKCPKVDISMARSACERHTPVIKTVRTKDMKKLKYAFSKTQNKLDPRIVINVRDPRAVLNSRKRLEEQTPVTLESIKKYCEYKVEQKKMVEDDHWFGKRTTYIRYEDLALYPVVEATRLYDFTGFAQSSSAKKIMVQLTHTTNSHNSEAYGTVRNATETVEAWRNNLSEEDILLIKKIEDVCSEMMRIFKYEPIKA</sequence>
<dbReference type="InterPro" id="IPR036322">
    <property type="entry name" value="WD40_repeat_dom_sf"/>
</dbReference>
<dbReference type="Pfam" id="PF00400">
    <property type="entry name" value="WD40"/>
    <property type="match status" value="1"/>
</dbReference>
<evidence type="ECO:0000313" key="16">
    <source>
        <dbReference type="Proteomes" id="UP001158576"/>
    </source>
</evidence>
<dbReference type="SUPFAM" id="SSF50978">
    <property type="entry name" value="WD40 repeat-like"/>
    <property type="match status" value="1"/>
</dbReference>
<evidence type="ECO:0000256" key="7">
    <source>
        <dbReference type="ARBA" id="ARBA00023212"/>
    </source>
</evidence>
<keyword evidence="4" id="KW-0677">Repeat</keyword>
<dbReference type="SUPFAM" id="SSF52540">
    <property type="entry name" value="P-loop containing nucleoside triphosphate hydrolases"/>
    <property type="match status" value="1"/>
</dbReference>
<evidence type="ECO:0000259" key="14">
    <source>
        <dbReference type="Pfam" id="PF00685"/>
    </source>
</evidence>
<dbReference type="PROSITE" id="PS50082">
    <property type="entry name" value="WD_REPEATS_2"/>
    <property type="match status" value="1"/>
</dbReference>
<evidence type="ECO:0000256" key="5">
    <source>
        <dbReference type="ARBA" id="ARBA00022846"/>
    </source>
</evidence>
<organism evidence="15 16">
    <name type="scientific">Oikopleura dioica</name>
    <name type="common">Tunicate</name>
    <dbReference type="NCBI Taxonomy" id="34765"/>
    <lineage>
        <taxon>Eukaryota</taxon>
        <taxon>Metazoa</taxon>
        <taxon>Chordata</taxon>
        <taxon>Tunicata</taxon>
        <taxon>Appendicularia</taxon>
        <taxon>Copelata</taxon>
        <taxon>Oikopleuridae</taxon>
        <taxon>Oikopleura</taxon>
    </lineage>
</organism>
<name>A0ABN7TCC2_OIKDI</name>
<feature type="repeat" description="WD" evidence="12">
    <location>
        <begin position="646"/>
        <end position="678"/>
    </location>
</feature>
<evidence type="ECO:0000313" key="15">
    <source>
        <dbReference type="EMBL" id="CAG5113800.1"/>
    </source>
</evidence>
<evidence type="ECO:0000256" key="12">
    <source>
        <dbReference type="PROSITE-ProRule" id="PRU00221"/>
    </source>
</evidence>
<dbReference type="InterPro" id="IPR015943">
    <property type="entry name" value="WD40/YVTN_repeat-like_dom_sf"/>
</dbReference>
<comment type="subcellular location">
    <subcellularLocation>
        <location evidence="1">Cytoplasm</location>
        <location evidence="1">Cytoskeleton</location>
        <location evidence="1">Flagellum axoneme</location>
    </subcellularLocation>
    <subcellularLocation>
        <location evidence="9">Dynein axonemal particle</location>
    </subcellularLocation>
</comment>
<proteinExistence type="predicted"/>
<evidence type="ECO:0000256" key="2">
    <source>
        <dbReference type="ARBA" id="ARBA00022490"/>
    </source>
</evidence>